<dbReference type="InterPro" id="IPR016461">
    <property type="entry name" value="COMT-like"/>
</dbReference>
<evidence type="ECO:0000259" key="4">
    <source>
        <dbReference type="PROSITE" id="PS50075"/>
    </source>
</evidence>
<dbReference type="EMBL" id="LK022848">
    <property type="protein sequence ID" value="CDR06327.1"/>
    <property type="molecule type" value="Genomic_DNA"/>
</dbReference>
<dbReference type="EC" id="2.3.1.235" evidence="6"/>
<dbReference type="Gene3D" id="1.10.1200.10">
    <property type="entry name" value="ACP-like"/>
    <property type="match status" value="1"/>
</dbReference>
<dbReference type="Gene3D" id="1.10.287.1350">
    <property type="match status" value="1"/>
</dbReference>
<sequence>MDGDVIDVLFGNLGYDSVALLEVLSQIRNQYGIDLADEVVGTSKSPRDVLNAVNAAINGNPIRSDMAEQRNTKIPNPVPDDLHAQHLILLACSGRLSQLVELLMELRVADLLGDGPLPIETIAEHTSTHGPSLYRLLRCAAGVGIFAEGPKGTFGLTPLADGLRADNPQNILALAEYNRMPLTEKAYAELAHTVRTGEPGFRRAYGMSFIEYLQRTPEIDAFYDSFMSHWSRGFVQEELDRWDLGRFSRIADLGGGDGYFLAQVLRRHPGTTGHLVELAWMAEKAAKVLAEHQVEDRVIVQAGDLLTAPLPEGCDCYFVKAVLHDLPDDEAGRVLGRIRSTIGDSGARLLVVDSILDSGNAWDHGKFLDLDMLVLHGGRERTLDDWKALFTAAGFELLSEPIYHWTLLECRPV</sequence>
<name>A0A060ZTE6_9ACTN</name>
<dbReference type="GO" id="GO:0032259">
    <property type="term" value="P:methylation"/>
    <property type="evidence" value="ECO:0007669"/>
    <property type="project" value="UniProtKB-KW"/>
</dbReference>
<dbReference type="SUPFAM" id="SSF47336">
    <property type="entry name" value="ACP-like"/>
    <property type="match status" value="1"/>
</dbReference>
<dbReference type="InterPro" id="IPR009081">
    <property type="entry name" value="PP-bd_ACP"/>
</dbReference>
<reference evidence="5" key="1">
    <citation type="submission" date="2014-05" db="EMBL/GenBank/DDBJ databases">
        <authorList>
            <person name="Horn Fabian"/>
        </authorList>
    </citation>
    <scope>NUCLEOTIDE SEQUENCE</scope>
</reference>
<evidence type="ECO:0000256" key="2">
    <source>
        <dbReference type="ARBA" id="ARBA00022679"/>
    </source>
</evidence>
<dbReference type="Pfam" id="PF08100">
    <property type="entry name" value="Dimerisation"/>
    <property type="match status" value="1"/>
</dbReference>
<dbReference type="InterPro" id="IPR036388">
    <property type="entry name" value="WH-like_DNA-bd_sf"/>
</dbReference>
<evidence type="ECO:0000313" key="7">
    <source>
        <dbReference type="Proteomes" id="UP000756710"/>
    </source>
</evidence>
<gene>
    <name evidence="6" type="ORF">J2Z30_001868</name>
    <name evidence="5" type="ORF">SIRAN3229</name>
</gene>
<dbReference type="CDD" id="cd02440">
    <property type="entry name" value="AdoMet_MTases"/>
    <property type="match status" value="1"/>
</dbReference>
<feature type="domain" description="Carrier" evidence="4">
    <location>
        <begin position="1"/>
        <end position="57"/>
    </location>
</feature>
<organism evidence="5">
    <name type="scientific">Streptomyces iranensis</name>
    <dbReference type="NCBI Taxonomy" id="576784"/>
    <lineage>
        <taxon>Bacteria</taxon>
        <taxon>Bacillati</taxon>
        <taxon>Actinomycetota</taxon>
        <taxon>Actinomycetes</taxon>
        <taxon>Kitasatosporales</taxon>
        <taxon>Streptomycetaceae</taxon>
        <taxon>Streptomyces</taxon>
        <taxon>Streptomyces violaceusniger group</taxon>
    </lineage>
</organism>
<dbReference type="Gene3D" id="1.10.10.10">
    <property type="entry name" value="Winged helix-like DNA-binding domain superfamily/Winged helix DNA-binding domain"/>
    <property type="match status" value="1"/>
</dbReference>
<keyword evidence="3" id="KW-0949">S-adenosyl-L-methionine</keyword>
<dbReference type="SUPFAM" id="SSF46785">
    <property type="entry name" value="Winged helix' DNA-binding domain"/>
    <property type="match status" value="1"/>
</dbReference>
<dbReference type="InterPro" id="IPR036736">
    <property type="entry name" value="ACP-like_sf"/>
</dbReference>
<dbReference type="Proteomes" id="UP000756710">
    <property type="component" value="Unassembled WGS sequence"/>
</dbReference>
<dbReference type="RefSeq" id="WP_209468619.1">
    <property type="nucleotide sequence ID" value="NZ_BAABDR010000068.1"/>
</dbReference>
<dbReference type="AlphaFoldDB" id="A0A060ZTE6"/>
<protein>
    <submittedName>
        <fullName evidence="6">Multifunctional cyclase/dehydratase/O-methyltransferase</fullName>
        <ecNumber evidence="6">2.3.1.235</ecNumber>
    </submittedName>
    <submittedName>
        <fullName evidence="5">O-methyltransferase family protein</fullName>
    </submittedName>
</protein>
<dbReference type="HOGENOM" id="CLU_005533_12_0_11"/>
<dbReference type="Gene3D" id="3.40.50.150">
    <property type="entry name" value="Vaccinia Virus protein VP39"/>
    <property type="match status" value="1"/>
</dbReference>
<evidence type="ECO:0000313" key="5">
    <source>
        <dbReference type="EMBL" id="CDR06327.1"/>
    </source>
</evidence>
<keyword evidence="2 5" id="KW-0808">Transferase</keyword>
<dbReference type="InterPro" id="IPR036390">
    <property type="entry name" value="WH_DNA-bd_sf"/>
</dbReference>
<dbReference type="Pfam" id="PF00550">
    <property type="entry name" value="PP-binding"/>
    <property type="match status" value="1"/>
</dbReference>
<keyword evidence="1 5" id="KW-0489">Methyltransferase</keyword>
<dbReference type="GO" id="GO:0016746">
    <property type="term" value="F:acyltransferase activity"/>
    <property type="evidence" value="ECO:0007669"/>
    <property type="project" value="UniProtKB-KW"/>
</dbReference>
<dbReference type="GO" id="GO:0008171">
    <property type="term" value="F:O-methyltransferase activity"/>
    <property type="evidence" value="ECO:0007669"/>
    <property type="project" value="InterPro"/>
</dbReference>
<evidence type="ECO:0000256" key="1">
    <source>
        <dbReference type="ARBA" id="ARBA00022603"/>
    </source>
</evidence>
<dbReference type="SUPFAM" id="SSF53335">
    <property type="entry name" value="S-adenosyl-L-methionine-dependent methyltransferases"/>
    <property type="match status" value="1"/>
</dbReference>
<keyword evidence="7" id="KW-1185">Reference proteome</keyword>
<proteinExistence type="predicted"/>
<dbReference type="InterPro" id="IPR012967">
    <property type="entry name" value="COMT_dimerisation"/>
</dbReference>
<dbReference type="GO" id="GO:0046983">
    <property type="term" value="F:protein dimerization activity"/>
    <property type="evidence" value="ECO:0007669"/>
    <property type="project" value="InterPro"/>
</dbReference>
<dbReference type="InterPro" id="IPR001077">
    <property type="entry name" value="COMT_C"/>
</dbReference>
<dbReference type="PROSITE" id="PS50075">
    <property type="entry name" value="CARRIER"/>
    <property type="match status" value="1"/>
</dbReference>
<evidence type="ECO:0000313" key="6">
    <source>
        <dbReference type="EMBL" id="MBP2060866.1"/>
    </source>
</evidence>
<evidence type="ECO:0000256" key="3">
    <source>
        <dbReference type="ARBA" id="ARBA00022691"/>
    </source>
</evidence>
<dbReference type="PANTHER" id="PTHR43712">
    <property type="entry name" value="PUTATIVE (AFU_ORTHOLOGUE AFUA_4G14580)-RELATED"/>
    <property type="match status" value="1"/>
</dbReference>
<dbReference type="InterPro" id="IPR029063">
    <property type="entry name" value="SAM-dependent_MTases_sf"/>
</dbReference>
<dbReference type="Pfam" id="PF00891">
    <property type="entry name" value="Methyltransf_2"/>
    <property type="match status" value="1"/>
</dbReference>
<dbReference type="PANTHER" id="PTHR43712:SF2">
    <property type="entry name" value="O-METHYLTRANSFERASE CICE"/>
    <property type="match status" value="1"/>
</dbReference>
<dbReference type="PROSITE" id="PS51683">
    <property type="entry name" value="SAM_OMT_II"/>
    <property type="match status" value="1"/>
</dbReference>
<reference evidence="6 7" key="2">
    <citation type="submission" date="2021-03" db="EMBL/GenBank/DDBJ databases">
        <title>Genomic Encyclopedia of Type Strains, Phase IV (KMG-IV): sequencing the most valuable type-strain genomes for metagenomic binning, comparative biology and taxonomic classification.</title>
        <authorList>
            <person name="Goeker M."/>
        </authorList>
    </citation>
    <scope>NUCLEOTIDE SEQUENCE [LARGE SCALE GENOMIC DNA]</scope>
    <source>
        <strain evidence="6 7">DSM 41954</strain>
    </source>
</reference>
<keyword evidence="6" id="KW-0012">Acyltransferase</keyword>
<accession>A0A060ZTE6</accession>
<dbReference type="EMBL" id="JAGGLR010000004">
    <property type="protein sequence ID" value="MBP2060866.1"/>
    <property type="molecule type" value="Genomic_DNA"/>
</dbReference>